<dbReference type="InterPro" id="IPR020846">
    <property type="entry name" value="MFS_dom"/>
</dbReference>
<feature type="transmembrane region" description="Helical" evidence="8">
    <location>
        <begin position="24"/>
        <end position="47"/>
    </location>
</feature>
<dbReference type="CDD" id="cd17502">
    <property type="entry name" value="MFS_Azr1_MDR_like"/>
    <property type="match status" value="1"/>
</dbReference>
<feature type="transmembrane region" description="Helical" evidence="8">
    <location>
        <begin position="59"/>
        <end position="78"/>
    </location>
</feature>
<protein>
    <submittedName>
        <fullName evidence="10">MDR family MFS transporter</fullName>
    </submittedName>
</protein>
<feature type="transmembrane region" description="Helical" evidence="8">
    <location>
        <begin position="90"/>
        <end position="109"/>
    </location>
</feature>
<dbReference type="NCBIfam" id="TIGR00711">
    <property type="entry name" value="efflux_EmrB"/>
    <property type="match status" value="1"/>
</dbReference>
<proteinExistence type="predicted"/>
<dbReference type="PRINTS" id="PR01036">
    <property type="entry name" value="TCRTETB"/>
</dbReference>
<feature type="transmembrane region" description="Helical" evidence="8">
    <location>
        <begin position="406"/>
        <end position="430"/>
    </location>
</feature>
<evidence type="ECO:0000313" key="11">
    <source>
        <dbReference type="Proteomes" id="UP001614394"/>
    </source>
</evidence>
<feature type="domain" description="Major facilitator superfamily (MFS) profile" evidence="9">
    <location>
        <begin position="25"/>
        <end position="505"/>
    </location>
</feature>
<feature type="transmembrane region" description="Helical" evidence="8">
    <location>
        <begin position="344"/>
        <end position="363"/>
    </location>
</feature>
<evidence type="ECO:0000256" key="7">
    <source>
        <dbReference type="SAM" id="MobiDB-lite"/>
    </source>
</evidence>
<dbReference type="Gene3D" id="1.20.1250.20">
    <property type="entry name" value="MFS general substrate transporter like domains"/>
    <property type="match status" value="1"/>
</dbReference>
<dbReference type="InterPro" id="IPR011701">
    <property type="entry name" value="MFS"/>
</dbReference>
<feature type="transmembrane region" description="Helical" evidence="8">
    <location>
        <begin position="237"/>
        <end position="259"/>
    </location>
</feature>
<dbReference type="EMBL" id="JBITYG010000002">
    <property type="protein sequence ID" value="MFI9100505.1"/>
    <property type="molecule type" value="Genomic_DNA"/>
</dbReference>
<evidence type="ECO:0000256" key="2">
    <source>
        <dbReference type="ARBA" id="ARBA00022448"/>
    </source>
</evidence>
<dbReference type="InterPro" id="IPR004638">
    <property type="entry name" value="EmrB-like"/>
</dbReference>
<feature type="transmembrane region" description="Helical" evidence="8">
    <location>
        <begin position="309"/>
        <end position="332"/>
    </location>
</feature>
<evidence type="ECO:0000256" key="4">
    <source>
        <dbReference type="ARBA" id="ARBA00022692"/>
    </source>
</evidence>
<dbReference type="PROSITE" id="PS50850">
    <property type="entry name" value="MFS"/>
    <property type="match status" value="1"/>
</dbReference>
<dbReference type="PANTHER" id="PTHR23501:SF197">
    <property type="entry name" value="COMD"/>
    <property type="match status" value="1"/>
</dbReference>
<feature type="transmembrane region" description="Helical" evidence="8">
    <location>
        <begin position="475"/>
        <end position="500"/>
    </location>
</feature>
<keyword evidence="11" id="KW-1185">Reference proteome</keyword>
<feature type="transmembrane region" description="Helical" evidence="8">
    <location>
        <begin position="212"/>
        <end position="231"/>
    </location>
</feature>
<keyword evidence="3" id="KW-1003">Cell membrane</keyword>
<gene>
    <name evidence="10" type="ORF">ACIGXA_08250</name>
</gene>
<evidence type="ECO:0000256" key="3">
    <source>
        <dbReference type="ARBA" id="ARBA00022475"/>
    </source>
</evidence>
<dbReference type="Proteomes" id="UP001614394">
    <property type="component" value="Unassembled WGS sequence"/>
</dbReference>
<keyword evidence="5 8" id="KW-1133">Transmembrane helix</keyword>
<dbReference type="SUPFAM" id="SSF103473">
    <property type="entry name" value="MFS general substrate transporter"/>
    <property type="match status" value="1"/>
</dbReference>
<dbReference type="PANTHER" id="PTHR23501">
    <property type="entry name" value="MAJOR FACILITATOR SUPERFAMILY"/>
    <property type="match status" value="1"/>
</dbReference>
<keyword evidence="4 8" id="KW-0812">Transmembrane</keyword>
<evidence type="ECO:0000313" key="10">
    <source>
        <dbReference type="EMBL" id="MFI9100505.1"/>
    </source>
</evidence>
<feature type="transmembrane region" description="Helical" evidence="8">
    <location>
        <begin position="280"/>
        <end position="303"/>
    </location>
</feature>
<feature type="transmembrane region" description="Helical" evidence="8">
    <location>
        <begin position="375"/>
        <end position="394"/>
    </location>
</feature>
<feature type="transmembrane region" description="Helical" evidence="8">
    <location>
        <begin position="115"/>
        <end position="136"/>
    </location>
</feature>
<comment type="caution">
    <text evidence="10">The sequence shown here is derived from an EMBL/GenBank/DDBJ whole genome shotgun (WGS) entry which is preliminary data.</text>
</comment>
<evidence type="ECO:0000259" key="9">
    <source>
        <dbReference type="PROSITE" id="PS50850"/>
    </source>
</evidence>
<evidence type="ECO:0000256" key="6">
    <source>
        <dbReference type="ARBA" id="ARBA00023136"/>
    </source>
</evidence>
<dbReference type="Pfam" id="PF07690">
    <property type="entry name" value="MFS_1"/>
    <property type="match status" value="1"/>
</dbReference>
<evidence type="ECO:0000256" key="8">
    <source>
        <dbReference type="SAM" id="Phobius"/>
    </source>
</evidence>
<dbReference type="InterPro" id="IPR036259">
    <property type="entry name" value="MFS_trans_sf"/>
</dbReference>
<feature type="transmembrane region" description="Helical" evidence="8">
    <location>
        <begin position="148"/>
        <end position="166"/>
    </location>
</feature>
<dbReference type="RefSeq" id="WP_399645766.1">
    <property type="nucleotide sequence ID" value="NZ_JBITYG010000002.1"/>
</dbReference>
<reference evidence="10 11" key="1">
    <citation type="submission" date="2024-10" db="EMBL/GenBank/DDBJ databases">
        <title>The Natural Products Discovery Center: Release of the First 8490 Sequenced Strains for Exploring Actinobacteria Biosynthetic Diversity.</title>
        <authorList>
            <person name="Kalkreuter E."/>
            <person name="Kautsar S.A."/>
            <person name="Yang D."/>
            <person name="Bader C.D."/>
            <person name="Teijaro C.N."/>
            <person name="Fluegel L."/>
            <person name="Davis C.M."/>
            <person name="Simpson J.R."/>
            <person name="Lauterbach L."/>
            <person name="Steele A.D."/>
            <person name="Gui C."/>
            <person name="Meng S."/>
            <person name="Li G."/>
            <person name="Viehrig K."/>
            <person name="Ye F."/>
            <person name="Su P."/>
            <person name="Kiefer A.F."/>
            <person name="Nichols A."/>
            <person name="Cepeda A.J."/>
            <person name="Yan W."/>
            <person name="Fan B."/>
            <person name="Jiang Y."/>
            <person name="Adhikari A."/>
            <person name="Zheng C.-J."/>
            <person name="Schuster L."/>
            <person name="Cowan T.M."/>
            <person name="Smanski M.J."/>
            <person name="Chevrette M.G."/>
            <person name="De Carvalho L.P.S."/>
            <person name="Shen B."/>
        </authorList>
    </citation>
    <scope>NUCLEOTIDE SEQUENCE [LARGE SCALE GENOMIC DNA]</scope>
    <source>
        <strain evidence="10 11">NPDC053399</strain>
    </source>
</reference>
<feature type="transmembrane region" description="Helical" evidence="8">
    <location>
        <begin position="178"/>
        <end position="200"/>
    </location>
</feature>
<dbReference type="Gene3D" id="1.20.1720.10">
    <property type="entry name" value="Multidrug resistance protein D"/>
    <property type="match status" value="1"/>
</dbReference>
<evidence type="ECO:0000256" key="1">
    <source>
        <dbReference type="ARBA" id="ARBA00004651"/>
    </source>
</evidence>
<organism evidence="10 11">
    <name type="scientific">Streptomyces fildesensis</name>
    <dbReference type="NCBI Taxonomy" id="375757"/>
    <lineage>
        <taxon>Bacteria</taxon>
        <taxon>Bacillati</taxon>
        <taxon>Actinomycetota</taxon>
        <taxon>Actinomycetes</taxon>
        <taxon>Kitasatosporales</taxon>
        <taxon>Streptomycetaceae</taxon>
        <taxon>Streptomyces</taxon>
    </lineage>
</organism>
<keyword evidence="6 8" id="KW-0472">Membrane</keyword>
<keyword evidence="2" id="KW-0813">Transport</keyword>
<sequence>MNDTENESGPPPAGTSGPPPRTGLIMFGCLTAVFLALLDAQIMATALPRVVGDLGGLNVFAWVATAYIIASSVTTPLYGKLGDLFGRKGVFLVAIGIFLVGSAACGWAQSIEQLLAFRVVQGIGAGGLFVSVLSVIGELFSPREGARYYGYFSIAFAGAALAGPPIGGVLTDALGWRWVFYINLPVGALAFALVAVFLRLPVRPRRPQIDYTGFLLLSAAIVALTLLTSWAGVRYAWGSATILGLAVVIVVAAALFVLVEKRAAEPVIPLHLFQDSTFSIAAVVSIVAGFVFVGSVNFLALFLQVVTGASATMSGVILLPMMLGLVASSMISARIIHRTGNYKWYPAASMAIGIVSALLLATMDADTSRVMATGYMLLLGIAAGLNMSVLTMAAQNTAPRDDIGAVSATVSFSRMLGASLGISVFAAIFYNRLTDELTKRVPAGALGSTDNNSLSDADVLKKLGAPVRRAVEQAYAASLTPVFVTAAAVLALGLVLSVLLKNIPLRTWNSDAPAEQKEGADQH</sequence>
<feature type="region of interest" description="Disordered" evidence="7">
    <location>
        <begin position="1"/>
        <end position="20"/>
    </location>
</feature>
<name>A0ABW8C274_9ACTN</name>
<accession>A0ABW8C274</accession>
<feature type="compositionally biased region" description="Pro residues" evidence="7">
    <location>
        <begin position="9"/>
        <end position="20"/>
    </location>
</feature>
<comment type="subcellular location">
    <subcellularLocation>
        <location evidence="1">Cell membrane</location>
        <topology evidence="1">Multi-pass membrane protein</topology>
    </subcellularLocation>
</comment>
<evidence type="ECO:0000256" key="5">
    <source>
        <dbReference type="ARBA" id="ARBA00022989"/>
    </source>
</evidence>